<keyword evidence="1" id="KW-1133">Transmembrane helix</keyword>
<dbReference type="EMBL" id="JBGMDY010000004">
    <property type="protein sequence ID" value="KAL2337866.1"/>
    <property type="molecule type" value="Genomic_DNA"/>
</dbReference>
<protein>
    <submittedName>
        <fullName evidence="3">Uncharacterized protein</fullName>
    </submittedName>
</protein>
<feature type="chain" id="PRO_5044874118" evidence="2">
    <location>
        <begin position="25"/>
        <end position="254"/>
    </location>
</feature>
<dbReference type="InterPro" id="IPR027165">
    <property type="entry name" value="CND3"/>
</dbReference>
<proteinExistence type="predicted"/>
<dbReference type="PANTHER" id="PTHR14418">
    <property type="entry name" value="CONDENSIN COMPLEX SUBUNIT 3-RELATED"/>
    <property type="match status" value="1"/>
</dbReference>
<keyword evidence="4" id="KW-1185">Reference proteome</keyword>
<dbReference type="PANTHER" id="PTHR14418:SF5">
    <property type="entry name" value="CONDENSIN COMPLEX SUBUNIT 3"/>
    <property type="match status" value="1"/>
</dbReference>
<evidence type="ECO:0000313" key="3">
    <source>
        <dbReference type="EMBL" id="KAL2337866.1"/>
    </source>
</evidence>
<sequence>MVPFFHFNTILNVLLDLSLFTTKALNAHLDKETHTETLKKSLKNELKCNTSSMFIKVEVYNSYATHNRKLKELSLLRSKSPSPSHFFSAFSKTLTPLFDFHRRLASTDRVVSFVSTFAAADEEFLDHFLKFLLVAAAASNTTAKYRAWQIVSEVSHTIVAHCSFLFFFGSSQSCVLFGYTDPFLGSSSELCLLPLMDSSDRLFNRQRTLHEILGGGHGMPVYLFIYLLNFSTFLVIHFDQCLFMTLAVFLYTSY</sequence>
<reference evidence="3 4" key="1">
    <citation type="submission" date="2024-08" db="EMBL/GenBank/DDBJ databases">
        <title>Insights into the chromosomal genome structure of Flemingia macrophylla.</title>
        <authorList>
            <person name="Ding Y."/>
            <person name="Zhao Y."/>
            <person name="Bi W."/>
            <person name="Wu M."/>
            <person name="Zhao G."/>
            <person name="Gong Y."/>
            <person name="Li W."/>
            <person name="Zhang P."/>
        </authorList>
    </citation>
    <scope>NUCLEOTIDE SEQUENCE [LARGE SCALE GENOMIC DNA]</scope>
    <source>
        <strain evidence="3">DYQJB</strain>
        <tissue evidence="3">Leaf</tissue>
    </source>
</reference>
<gene>
    <name evidence="3" type="ORF">Fmac_012312</name>
</gene>
<dbReference type="Proteomes" id="UP001603857">
    <property type="component" value="Unassembled WGS sequence"/>
</dbReference>
<organism evidence="3 4">
    <name type="scientific">Flemingia macrophylla</name>
    <dbReference type="NCBI Taxonomy" id="520843"/>
    <lineage>
        <taxon>Eukaryota</taxon>
        <taxon>Viridiplantae</taxon>
        <taxon>Streptophyta</taxon>
        <taxon>Embryophyta</taxon>
        <taxon>Tracheophyta</taxon>
        <taxon>Spermatophyta</taxon>
        <taxon>Magnoliopsida</taxon>
        <taxon>eudicotyledons</taxon>
        <taxon>Gunneridae</taxon>
        <taxon>Pentapetalae</taxon>
        <taxon>rosids</taxon>
        <taxon>fabids</taxon>
        <taxon>Fabales</taxon>
        <taxon>Fabaceae</taxon>
        <taxon>Papilionoideae</taxon>
        <taxon>50 kb inversion clade</taxon>
        <taxon>NPAAA clade</taxon>
        <taxon>indigoferoid/millettioid clade</taxon>
        <taxon>Phaseoleae</taxon>
        <taxon>Flemingia</taxon>
    </lineage>
</organism>
<comment type="caution">
    <text evidence="3">The sequence shown here is derived from an EMBL/GenBank/DDBJ whole genome shotgun (WGS) entry which is preliminary data.</text>
</comment>
<keyword evidence="1" id="KW-0472">Membrane</keyword>
<name>A0ABD1MPY0_9FABA</name>
<keyword evidence="1" id="KW-0812">Transmembrane</keyword>
<evidence type="ECO:0000256" key="2">
    <source>
        <dbReference type="SAM" id="SignalP"/>
    </source>
</evidence>
<keyword evidence="2" id="KW-0732">Signal</keyword>
<feature type="transmembrane region" description="Helical" evidence="1">
    <location>
        <begin position="223"/>
        <end position="251"/>
    </location>
</feature>
<feature type="signal peptide" evidence="2">
    <location>
        <begin position="1"/>
        <end position="24"/>
    </location>
</feature>
<accession>A0ABD1MPY0</accession>
<dbReference type="AlphaFoldDB" id="A0ABD1MPY0"/>
<evidence type="ECO:0000256" key="1">
    <source>
        <dbReference type="SAM" id="Phobius"/>
    </source>
</evidence>
<evidence type="ECO:0000313" key="4">
    <source>
        <dbReference type="Proteomes" id="UP001603857"/>
    </source>
</evidence>